<organism evidence="2">
    <name type="scientific">sediment metagenome</name>
    <dbReference type="NCBI Taxonomy" id="749907"/>
    <lineage>
        <taxon>unclassified sequences</taxon>
        <taxon>metagenomes</taxon>
        <taxon>ecological metagenomes</taxon>
    </lineage>
</organism>
<comment type="caution">
    <text evidence="2">The sequence shown here is derived from an EMBL/GenBank/DDBJ whole genome shotgun (WGS) entry which is preliminary data.</text>
</comment>
<keyword evidence="1" id="KW-1133">Transmembrane helix</keyword>
<accession>D9PLQ6</accession>
<keyword evidence="1" id="KW-0812">Transmembrane</keyword>
<dbReference type="EMBL" id="ADZX01000754">
    <property type="protein sequence ID" value="EFK95513.1"/>
    <property type="molecule type" value="Genomic_DNA"/>
</dbReference>
<evidence type="ECO:0000313" key="2">
    <source>
        <dbReference type="EMBL" id="EFK95513.1"/>
    </source>
</evidence>
<evidence type="ECO:0000256" key="1">
    <source>
        <dbReference type="SAM" id="Phobius"/>
    </source>
</evidence>
<reference evidence="2" key="2">
    <citation type="journal article" date="2011" name="Microb. Ecol.">
        <title>Taxonomic and Functional Metagenomic Profiling of the Microbial Community in the Anoxic Sediment of a Sub-saline Shallow Lake (Laguna de Carrizo, Central Spain).</title>
        <authorList>
            <person name="Ferrer M."/>
            <person name="Guazzaroni M.E."/>
            <person name="Richter M."/>
            <person name="Garcia-Salamanca A."/>
            <person name="Yarza P."/>
            <person name="Suarez-Suarez A."/>
            <person name="Solano J."/>
            <person name="Alcaide M."/>
            <person name="van Dillewijn P."/>
            <person name="Molina-Henares M.A."/>
            <person name="Lopez-Cortes N."/>
            <person name="Al-Ramahi Y."/>
            <person name="Guerrero C."/>
            <person name="Acosta A."/>
            <person name="de Eugenio L.I."/>
            <person name="Martinez V."/>
            <person name="Marques S."/>
            <person name="Rojo F."/>
            <person name="Santero E."/>
            <person name="Genilloud O."/>
            <person name="Perez-Perez J."/>
            <person name="Rossello-Mora R."/>
            <person name="Ramos J.L."/>
        </authorList>
    </citation>
    <scope>NUCLEOTIDE SEQUENCE</scope>
</reference>
<sequence length="367" mass="39939">MMNKESADLTKNLQELIKVKGPEGVFEVAPEKIGEALFLLRSEMGMLPKTFSNVAGSLVETVNPLKEVYKESIKILETQQKEYENRQKVVGLLKGAGLTYTEKVTKETVKTTEKAKEQTVELEKQYDIMNDIYARMREMEDEDTILGDVGIGSGKPGTGRFDRIWDPKKKFFKESVEEAQDPMQGLVSLSNQMASNFQWAGHTFVGQLSQAIAMVDSISNMILAIASMFGGGGGFGIGGLLSLIGLEKGGRVSNRFGNVSVSNIPSFAMGGSYSTPAFSGPMAGGYPVMVHKNETLDVYNAGQSSRMEKKLDGIRNAILTTNLHVSKKSGGGSQPIIINVDGQTLFKVNTRRNNRASRAGVNTGEMI</sequence>
<feature type="transmembrane region" description="Helical" evidence="1">
    <location>
        <begin position="221"/>
        <end position="246"/>
    </location>
</feature>
<reference evidence="2" key="1">
    <citation type="submission" date="2010-07" db="EMBL/GenBank/DDBJ databases">
        <authorList>
            <consortium name="CONSOLIDER consortium CSD2007-00005"/>
            <person name="Guazzaroni M.-E."/>
            <person name="Richter M."/>
            <person name="Garcia-Salamanca A."/>
            <person name="Yarza P."/>
            <person name="Ferrer M."/>
        </authorList>
    </citation>
    <scope>NUCLEOTIDE SEQUENCE</scope>
</reference>
<gene>
    <name evidence="2" type="ORF">LDC_2479</name>
</gene>
<name>D9PLQ6_9ZZZZ</name>
<dbReference type="AlphaFoldDB" id="D9PLQ6"/>
<proteinExistence type="predicted"/>
<protein>
    <submittedName>
        <fullName evidence="2">Uncharacterized protein</fullName>
    </submittedName>
</protein>
<keyword evidence="1" id="KW-0472">Membrane</keyword>